<dbReference type="HOGENOM" id="CLU_103964_0_0_1"/>
<dbReference type="SMART" id="SM00584">
    <property type="entry name" value="TLDc"/>
    <property type="match status" value="1"/>
</dbReference>
<dbReference type="PROSITE" id="PS51886">
    <property type="entry name" value="TLDC"/>
    <property type="match status" value="1"/>
</dbReference>
<dbReference type="OrthoDB" id="6718861at2759"/>
<dbReference type="STRING" id="88036.D8R6U2"/>
<dbReference type="eggNOG" id="KOG4711">
    <property type="taxonomic scope" value="Eukaryota"/>
</dbReference>
<dbReference type="InParanoid" id="D8R6U2"/>
<dbReference type="Proteomes" id="UP000001514">
    <property type="component" value="Unassembled WGS sequence"/>
</dbReference>
<keyword evidence="3" id="KW-1185">Reference proteome</keyword>
<dbReference type="InterPro" id="IPR006571">
    <property type="entry name" value="TLDc_dom"/>
</dbReference>
<dbReference type="KEGG" id="smo:SELMODRAFT_87500"/>
<dbReference type="Pfam" id="PF07534">
    <property type="entry name" value="TLD"/>
    <property type="match status" value="1"/>
</dbReference>
<protein>
    <recommendedName>
        <fullName evidence="1">TLDc domain-containing protein</fullName>
    </recommendedName>
</protein>
<dbReference type="EMBL" id="GL377573">
    <property type="protein sequence ID" value="EFJ31405.1"/>
    <property type="molecule type" value="Genomic_DNA"/>
</dbReference>
<dbReference type="AlphaFoldDB" id="D8R6U2"/>
<evidence type="ECO:0000313" key="2">
    <source>
        <dbReference type="EMBL" id="EFJ31405.1"/>
    </source>
</evidence>
<gene>
    <name evidence="2" type="ORF">SELMODRAFT_87500</name>
</gene>
<name>D8R6U2_SELML</name>
<sequence>MRGAELALLGPLRLSGKLCFNTTRKKRRTWKVRPVRGLWNFFGGREEATDSISFSKQSGYHELELPSFLPLLVQDTFLADKELKCCYKASLDGFSAYKFHGCTDFKGPCVVLGVTRGGLRFGGFNPLGFRSTDDYYDTFKAFLFYCPQGDSPPVILPKVGGSGAAIFDYARGGPQFGADGLLIGPPLVPVMGGLSGPDPNKGEGDLSQAKSRLGLSYACRPDGKDSIFGDDKKATVVEIEVFTCPAIRDMY</sequence>
<reference evidence="2 3" key="1">
    <citation type="journal article" date="2011" name="Science">
        <title>The Selaginella genome identifies genetic changes associated with the evolution of vascular plants.</title>
        <authorList>
            <person name="Banks J.A."/>
            <person name="Nishiyama T."/>
            <person name="Hasebe M."/>
            <person name="Bowman J.L."/>
            <person name="Gribskov M."/>
            <person name="dePamphilis C."/>
            <person name="Albert V.A."/>
            <person name="Aono N."/>
            <person name="Aoyama T."/>
            <person name="Ambrose B.A."/>
            <person name="Ashton N.W."/>
            <person name="Axtell M.J."/>
            <person name="Barker E."/>
            <person name="Barker M.S."/>
            <person name="Bennetzen J.L."/>
            <person name="Bonawitz N.D."/>
            <person name="Chapple C."/>
            <person name="Cheng C."/>
            <person name="Correa L.G."/>
            <person name="Dacre M."/>
            <person name="DeBarry J."/>
            <person name="Dreyer I."/>
            <person name="Elias M."/>
            <person name="Engstrom E.M."/>
            <person name="Estelle M."/>
            <person name="Feng L."/>
            <person name="Finet C."/>
            <person name="Floyd S.K."/>
            <person name="Frommer W.B."/>
            <person name="Fujita T."/>
            <person name="Gramzow L."/>
            <person name="Gutensohn M."/>
            <person name="Harholt J."/>
            <person name="Hattori M."/>
            <person name="Heyl A."/>
            <person name="Hirai T."/>
            <person name="Hiwatashi Y."/>
            <person name="Ishikawa M."/>
            <person name="Iwata M."/>
            <person name="Karol K.G."/>
            <person name="Koehler B."/>
            <person name="Kolukisaoglu U."/>
            <person name="Kubo M."/>
            <person name="Kurata T."/>
            <person name="Lalonde S."/>
            <person name="Li K."/>
            <person name="Li Y."/>
            <person name="Litt A."/>
            <person name="Lyons E."/>
            <person name="Manning G."/>
            <person name="Maruyama T."/>
            <person name="Michael T.P."/>
            <person name="Mikami K."/>
            <person name="Miyazaki S."/>
            <person name="Morinaga S."/>
            <person name="Murata T."/>
            <person name="Mueller-Roeber B."/>
            <person name="Nelson D.R."/>
            <person name="Obara M."/>
            <person name="Oguri Y."/>
            <person name="Olmstead R.G."/>
            <person name="Onodera N."/>
            <person name="Petersen B.L."/>
            <person name="Pils B."/>
            <person name="Prigge M."/>
            <person name="Rensing S.A."/>
            <person name="Riano-Pachon D.M."/>
            <person name="Roberts A.W."/>
            <person name="Sato Y."/>
            <person name="Scheller H.V."/>
            <person name="Schulz B."/>
            <person name="Schulz C."/>
            <person name="Shakirov E.V."/>
            <person name="Shibagaki N."/>
            <person name="Shinohara N."/>
            <person name="Shippen D.E."/>
            <person name="Soerensen I."/>
            <person name="Sotooka R."/>
            <person name="Sugimoto N."/>
            <person name="Sugita M."/>
            <person name="Sumikawa N."/>
            <person name="Tanurdzic M."/>
            <person name="Theissen G."/>
            <person name="Ulvskov P."/>
            <person name="Wakazuki S."/>
            <person name="Weng J.K."/>
            <person name="Willats W.W."/>
            <person name="Wipf D."/>
            <person name="Wolf P.G."/>
            <person name="Yang L."/>
            <person name="Zimmer A.D."/>
            <person name="Zhu Q."/>
            <person name="Mitros T."/>
            <person name="Hellsten U."/>
            <person name="Loque D."/>
            <person name="Otillar R."/>
            <person name="Salamov A."/>
            <person name="Schmutz J."/>
            <person name="Shapiro H."/>
            <person name="Lindquist E."/>
            <person name="Lucas S."/>
            <person name="Rokhsar D."/>
            <person name="Grigoriev I.V."/>
        </authorList>
    </citation>
    <scope>NUCLEOTIDE SEQUENCE [LARGE SCALE GENOMIC DNA]</scope>
</reference>
<organism evidence="3">
    <name type="scientific">Selaginella moellendorffii</name>
    <name type="common">Spikemoss</name>
    <dbReference type="NCBI Taxonomy" id="88036"/>
    <lineage>
        <taxon>Eukaryota</taxon>
        <taxon>Viridiplantae</taxon>
        <taxon>Streptophyta</taxon>
        <taxon>Embryophyta</taxon>
        <taxon>Tracheophyta</taxon>
        <taxon>Lycopodiopsida</taxon>
        <taxon>Selaginellales</taxon>
        <taxon>Selaginellaceae</taxon>
        <taxon>Selaginella</taxon>
    </lineage>
</organism>
<evidence type="ECO:0000259" key="1">
    <source>
        <dbReference type="PROSITE" id="PS51886"/>
    </source>
</evidence>
<feature type="domain" description="TLDc" evidence="1">
    <location>
        <begin position="62"/>
        <end position="245"/>
    </location>
</feature>
<dbReference type="Gramene" id="EFJ31405">
    <property type="protein sequence ID" value="EFJ31405"/>
    <property type="gene ID" value="SELMODRAFT_87500"/>
</dbReference>
<proteinExistence type="predicted"/>
<dbReference type="OMA" id="PRSFFNW"/>
<accession>D8R6U2</accession>
<evidence type="ECO:0000313" key="3">
    <source>
        <dbReference type="Proteomes" id="UP000001514"/>
    </source>
</evidence>